<keyword evidence="3" id="KW-1185">Reference proteome</keyword>
<dbReference type="InterPro" id="IPR003140">
    <property type="entry name" value="PLipase/COase/thioEstase"/>
</dbReference>
<evidence type="ECO:0000313" key="2">
    <source>
        <dbReference type="EMBL" id="MBB5032989.1"/>
    </source>
</evidence>
<dbReference type="Gene3D" id="3.40.50.1820">
    <property type="entry name" value="alpha/beta hydrolase"/>
    <property type="match status" value="1"/>
</dbReference>
<dbReference type="GO" id="GO:0016787">
    <property type="term" value="F:hydrolase activity"/>
    <property type="evidence" value="ECO:0007669"/>
    <property type="project" value="InterPro"/>
</dbReference>
<proteinExistence type="predicted"/>
<evidence type="ECO:0000313" key="3">
    <source>
        <dbReference type="Proteomes" id="UP000590740"/>
    </source>
</evidence>
<reference evidence="2 3" key="1">
    <citation type="submission" date="2020-08" db="EMBL/GenBank/DDBJ databases">
        <title>Genomic Encyclopedia of Type Strains, Phase IV (KMG-IV): sequencing the most valuable type-strain genomes for metagenomic binning, comparative biology and taxonomic classification.</title>
        <authorList>
            <person name="Goeker M."/>
        </authorList>
    </citation>
    <scope>NUCLEOTIDE SEQUENCE [LARGE SCALE GENOMIC DNA]</scope>
    <source>
        <strain evidence="2 3">DSM 12252</strain>
    </source>
</reference>
<feature type="domain" description="Phospholipase/carboxylesterase/thioesterase" evidence="1">
    <location>
        <begin position="121"/>
        <end position="237"/>
    </location>
</feature>
<comment type="caution">
    <text evidence="2">The sequence shown here is derived from an EMBL/GenBank/DDBJ whole genome shotgun (WGS) entry which is preliminary data.</text>
</comment>
<organism evidence="2 3">
    <name type="scientific">Prosthecobacter vanneervenii</name>
    <dbReference type="NCBI Taxonomy" id="48466"/>
    <lineage>
        <taxon>Bacteria</taxon>
        <taxon>Pseudomonadati</taxon>
        <taxon>Verrucomicrobiota</taxon>
        <taxon>Verrucomicrobiia</taxon>
        <taxon>Verrucomicrobiales</taxon>
        <taxon>Verrucomicrobiaceae</taxon>
        <taxon>Prosthecobacter</taxon>
    </lineage>
</organism>
<sequence length="250" mass="27292">MPSLGCQLKLSDFFMKHLLTTALLFLLVAVSQAGKPKHFIFIPKDVSGDLPVAVWLHGYRGYSPLGPMPGETAESMQKLADALGAVILGFPATTDLGDDTQQWSEEPVADHAYIQDRLKTLTSDLKLDLKRVGLFGFSQGAMVAADLATLYPESYRGAILMSPGGMGAPKAAERRLPLHATQVYFCFCGAEEHPGNVGLTKAYAQHLERVLGAHVTLKLYEGVSKHTRPPDFMTQFTSWMGAILKPMEKN</sequence>
<name>A0A7W8DK95_9BACT</name>
<gene>
    <name evidence="2" type="ORF">HNQ65_002572</name>
</gene>
<dbReference type="RefSeq" id="WP_184339914.1">
    <property type="nucleotide sequence ID" value="NZ_JACHIG010000005.1"/>
</dbReference>
<protein>
    <submittedName>
        <fullName evidence="2">Putative esterase</fullName>
    </submittedName>
</protein>
<dbReference type="Pfam" id="PF02230">
    <property type="entry name" value="Abhydrolase_2"/>
    <property type="match status" value="1"/>
</dbReference>
<dbReference type="AlphaFoldDB" id="A0A7W8DK95"/>
<evidence type="ECO:0000259" key="1">
    <source>
        <dbReference type="Pfam" id="PF02230"/>
    </source>
</evidence>
<dbReference type="InterPro" id="IPR029058">
    <property type="entry name" value="AB_hydrolase_fold"/>
</dbReference>
<dbReference type="Proteomes" id="UP000590740">
    <property type="component" value="Unassembled WGS sequence"/>
</dbReference>
<accession>A0A7W8DK95</accession>
<dbReference type="EMBL" id="JACHIG010000005">
    <property type="protein sequence ID" value="MBB5032989.1"/>
    <property type="molecule type" value="Genomic_DNA"/>
</dbReference>
<dbReference type="SUPFAM" id="SSF53474">
    <property type="entry name" value="alpha/beta-Hydrolases"/>
    <property type="match status" value="1"/>
</dbReference>